<dbReference type="InterPro" id="IPR013785">
    <property type="entry name" value="Aldolase_TIM"/>
</dbReference>
<accession>A0A2A5J2L2</accession>
<keyword evidence="2" id="KW-0479">Metal-binding</keyword>
<dbReference type="GO" id="GO:0046872">
    <property type="term" value="F:metal ion binding"/>
    <property type="evidence" value="ECO:0007669"/>
    <property type="project" value="UniProtKB-KW"/>
</dbReference>
<dbReference type="OrthoDB" id="9808591at2"/>
<dbReference type="SFLD" id="SFLDG01067">
    <property type="entry name" value="SPASM/twitch_domain_containing"/>
    <property type="match status" value="1"/>
</dbReference>
<dbReference type="Gene3D" id="3.20.20.70">
    <property type="entry name" value="Aldolase class I"/>
    <property type="match status" value="1"/>
</dbReference>
<comment type="caution">
    <text evidence="6">The sequence shown here is derived from an EMBL/GenBank/DDBJ whole genome shotgun (WGS) entry which is preliminary data.</text>
</comment>
<organism evidence="6 7">
    <name type="scientific">Bacillus pumilus</name>
    <name type="common">Bacillus mesentericus</name>
    <dbReference type="NCBI Taxonomy" id="1408"/>
    <lineage>
        <taxon>Bacteria</taxon>
        <taxon>Bacillati</taxon>
        <taxon>Bacillota</taxon>
        <taxon>Bacilli</taxon>
        <taxon>Bacillales</taxon>
        <taxon>Bacillaceae</taxon>
        <taxon>Bacillus</taxon>
    </lineage>
</organism>
<sequence>MSNNQLAEYDLPELAIHLQPHGAVMIDRKSMYYFRLSGRGAQLAFLLSKNKDLSKTARIWEIVKKEELTADQLREELSAHPFTEAWTQGLLDQPIQFSGSLQSYLPISCTLQLTNACNLGCSFCYASSGKPYPKELTCSQWIDVMQKLAAQGVADVTLTGGEAKLIKDFKEIAMAASSLFTNVNVFSNGLNWRQEEVELLSHLGNVSVQISIDGTSDTHNSLRGRKGAFQESMETIQRLAEVNVPVIVAMTINEMNADQVAEVVDHCAKANASIFRAGKTLSVGRATKNFKALETSFEQRVQSQLQQARHKWGHHLNIIDWEHEESTFTTDFCTPGYLAWYIRADGYVTPCQLEDIALGHILTDSFSDIGSPARLLKLKCEAKNCKCIGKVELSEPDLPFGNEMKAGATHE</sequence>
<dbReference type="Pfam" id="PF04055">
    <property type="entry name" value="Radical_SAM"/>
    <property type="match status" value="1"/>
</dbReference>
<evidence type="ECO:0000259" key="5">
    <source>
        <dbReference type="PROSITE" id="PS51918"/>
    </source>
</evidence>
<dbReference type="GO" id="GO:0003824">
    <property type="term" value="F:catalytic activity"/>
    <property type="evidence" value="ECO:0007669"/>
    <property type="project" value="InterPro"/>
</dbReference>
<evidence type="ECO:0000256" key="4">
    <source>
        <dbReference type="ARBA" id="ARBA00023014"/>
    </source>
</evidence>
<protein>
    <submittedName>
        <fullName evidence="6">Sporulation killing factor system radical SAM maturase</fullName>
    </submittedName>
</protein>
<dbReference type="SFLD" id="SFLDF00515">
    <property type="entry name" value="sporulation_killing_factor_pro"/>
    <property type="match status" value="1"/>
</dbReference>
<dbReference type="InterPro" id="IPR050377">
    <property type="entry name" value="Radical_SAM_PqqE_MftC-like"/>
</dbReference>
<feature type="domain" description="Radical SAM core" evidence="5">
    <location>
        <begin position="103"/>
        <end position="314"/>
    </location>
</feature>
<gene>
    <name evidence="6" type="primary">skfB</name>
    <name evidence="6" type="ORF">CEY02_00975</name>
</gene>
<dbReference type="PROSITE" id="PS51918">
    <property type="entry name" value="RADICAL_SAM"/>
    <property type="match status" value="1"/>
</dbReference>
<dbReference type="GO" id="GO:0051536">
    <property type="term" value="F:iron-sulfur cluster binding"/>
    <property type="evidence" value="ECO:0007669"/>
    <property type="project" value="UniProtKB-KW"/>
</dbReference>
<dbReference type="AlphaFoldDB" id="A0A2A5J2L2"/>
<dbReference type="InterPro" id="IPR007197">
    <property type="entry name" value="rSAM"/>
</dbReference>
<dbReference type="SFLD" id="SFLDG01216">
    <property type="entry name" value="thioether_bond_formation_requi"/>
    <property type="match status" value="1"/>
</dbReference>
<dbReference type="CDD" id="cd01335">
    <property type="entry name" value="Radical_SAM"/>
    <property type="match status" value="1"/>
</dbReference>
<dbReference type="EMBL" id="NKHG01000006">
    <property type="protein sequence ID" value="PCK23449.1"/>
    <property type="molecule type" value="Genomic_DNA"/>
</dbReference>
<proteinExistence type="predicted"/>
<keyword evidence="4" id="KW-0411">Iron-sulfur</keyword>
<keyword evidence="3" id="KW-0408">Iron</keyword>
<dbReference type="InterPro" id="IPR023885">
    <property type="entry name" value="4Fe4S-binding_SPASM_dom"/>
</dbReference>
<evidence type="ECO:0000256" key="2">
    <source>
        <dbReference type="ARBA" id="ARBA00022723"/>
    </source>
</evidence>
<evidence type="ECO:0000256" key="3">
    <source>
        <dbReference type="ARBA" id="ARBA00023004"/>
    </source>
</evidence>
<dbReference type="PANTHER" id="PTHR11228">
    <property type="entry name" value="RADICAL SAM DOMAIN PROTEIN"/>
    <property type="match status" value="1"/>
</dbReference>
<keyword evidence="1" id="KW-0949">S-adenosyl-L-methionine</keyword>
<dbReference type="SMART" id="SM00729">
    <property type="entry name" value="Elp3"/>
    <property type="match status" value="1"/>
</dbReference>
<dbReference type="Pfam" id="PF13186">
    <property type="entry name" value="SPASM"/>
    <property type="match status" value="1"/>
</dbReference>
<dbReference type="CDD" id="cd21109">
    <property type="entry name" value="SPASM"/>
    <property type="match status" value="1"/>
</dbReference>
<dbReference type="InterPro" id="IPR030915">
    <property type="entry name" value="rSAM_SkfB"/>
</dbReference>
<dbReference type="InterPro" id="IPR006638">
    <property type="entry name" value="Elp3/MiaA/NifB-like_rSAM"/>
</dbReference>
<dbReference type="InterPro" id="IPR058240">
    <property type="entry name" value="rSAM_sf"/>
</dbReference>
<evidence type="ECO:0000313" key="7">
    <source>
        <dbReference type="Proteomes" id="UP000228754"/>
    </source>
</evidence>
<dbReference type="SUPFAM" id="SSF102114">
    <property type="entry name" value="Radical SAM enzymes"/>
    <property type="match status" value="1"/>
</dbReference>
<dbReference type="NCBIfam" id="TIGR04403">
    <property type="entry name" value="rSAM_skfB"/>
    <property type="match status" value="1"/>
</dbReference>
<name>A0A2A5J2L2_BACPU</name>
<dbReference type="Proteomes" id="UP000228754">
    <property type="component" value="Unassembled WGS sequence"/>
</dbReference>
<dbReference type="SFLD" id="SFLDG01386">
    <property type="entry name" value="main_SPASM_domain-containing"/>
    <property type="match status" value="1"/>
</dbReference>
<dbReference type="PANTHER" id="PTHR11228:SF7">
    <property type="entry name" value="PQQA PEPTIDE CYCLASE"/>
    <property type="match status" value="1"/>
</dbReference>
<evidence type="ECO:0000313" key="6">
    <source>
        <dbReference type="EMBL" id="PCK23449.1"/>
    </source>
</evidence>
<dbReference type="SFLD" id="SFLDS00029">
    <property type="entry name" value="Radical_SAM"/>
    <property type="match status" value="1"/>
</dbReference>
<reference evidence="6 7" key="1">
    <citation type="submission" date="2017-06" db="EMBL/GenBank/DDBJ databases">
        <title>Draft Genome Sequence of Bacillus sp Strain 36R Isolated from saline sediment at Atanasia, Sonora, Mexico.</title>
        <authorList>
            <person name="Sanchez Diaz R."/>
            <person name="Quiroz Macias M.E."/>
            <person name="Ibarra Gamez J.C."/>
            <person name="Enciso Ibarra J."/>
            <person name="Gomez Gil B."/>
            <person name="Galaviz Silva L."/>
        </authorList>
    </citation>
    <scope>NUCLEOTIDE SEQUENCE [LARGE SCALE GENOMIC DNA]</scope>
    <source>
        <strain evidence="6 7">36R_ATNSAL</strain>
    </source>
</reference>
<evidence type="ECO:0000256" key="1">
    <source>
        <dbReference type="ARBA" id="ARBA00022691"/>
    </source>
</evidence>